<feature type="domain" description="SLH" evidence="2">
    <location>
        <begin position="114"/>
        <end position="179"/>
    </location>
</feature>
<dbReference type="RefSeq" id="WP_283833210.1">
    <property type="nucleotide sequence ID" value="NZ_JASJEU010000026.1"/>
</dbReference>
<evidence type="ECO:0000313" key="4">
    <source>
        <dbReference type="Proteomes" id="UP001232750"/>
    </source>
</evidence>
<dbReference type="InterPro" id="IPR001119">
    <property type="entry name" value="SLH_dom"/>
</dbReference>
<dbReference type="PANTHER" id="PTHR43308">
    <property type="entry name" value="OUTER MEMBRANE PROTEIN ALPHA-RELATED"/>
    <property type="match status" value="1"/>
</dbReference>
<keyword evidence="4" id="KW-1185">Reference proteome</keyword>
<dbReference type="PANTHER" id="PTHR43308:SF1">
    <property type="entry name" value="OUTER MEMBRANE PROTEIN ALPHA"/>
    <property type="match status" value="1"/>
</dbReference>
<evidence type="ECO:0000256" key="1">
    <source>
        <dbReference type="SAM" id="SignalP"/>
    </source>
</evidence>
<accession>A0ABT7DRG6</accession>
<keyword evidence="1" id="KW-0732">Signal</keyword>
<feature type="chain" id="PRO_5046981171" evidence="1">
    <location>
        <begin position="31"/>
        <end position="244"/>
    </location>
</feature>
<comment type="caution">
    <text evidence="3">The sequence shown here is derived from an EMBL/GenBank/DDBJ whole genome shotgun (WGS) entry which is preliminary data.</text>
</comment>
<dbReference type="Pfam" id="PF00395">
    <property type="entry name" value="SLH"/>
    <property type="match status" value="3"/>
</dbReference>
<feature type="domain" description="SLH" evidence="2">
    <location>
        <begin position="42"/>
        <end position="106"/>
    </location>
</feature>
<sequence>MKLLGKPKRMTACLVTVALAAGLAPSVALAADDLGDDVVGVPVFQFSDVEDGAWYKDVVYYAYENGIMKGYAGTYLFGPDDTFARQDVACMLFKWLAPEESADWDWDTIPAINNDTTYSDASDFRYYTAPLNWVQKNELIAGYSDGSNRFGVGDGMTREQFAVILKRIDEKFFTDSVAIASLASSASTFQDYDEVSPWAQDAVNWACSKGLFTGDGGNLYPQRTITRAEAAKITSVYHQAVSAK</sequence>
<reference evidence="3 4" key="1">
    <citation type="submission" date="2023-05" db="EMBL/GenBank/DDBJ databases">
        <title>Gordonibacter KGMB12511T sp. nov., isolated from faeces of healthy Korean.</title>
        <authorList>
            <person name="Kim H.S."/>
            <person name="Kim J.-S."/>
            <person name="Suh M.K."/>
            <person name="Eom M.K."/>
            <person name="Do H.E."/>
            <person name="Lee J.-S."/>
        </authorList>
    </citation>
    <scope>NUCLEOTIDE SEQUENCE [LARGE SCALE GENOMIC DNA]</scope>
    <source>
        <strain evidence="3 4">KGMB12511</strain>
    </source>
</reference>
<evidence type="ECO:0000313" key="3">
    <source>
        <dbReference type="EMBL" id="MDJ1651857.1"/>
    </source>
</evidence>
<dbReference type="PROSITE" id="PS51272">
    <property type="entry name" value="SLH"/>
    <property type="match status" value="3"/>
</dbReference>
<gene>
    <name evidence="3" type="ORF">QNJ86_13685</name>
</gene>
<feature type="signal peptide" evidence="1">
    <location>
        <begin position="1"/>
        <end position="30"/>
    </location>
</feature>
<dbReference type="EMBL" id="JASJEU010000026">
    <property type="protein sequence ID" value="MDJ1651857.1"/>
    <property type="molecule type" value="Genomic_DNA"/>
</dbReference>
<protein>
    <submittedName>
        <fullName evidence="3">S-layer homology domain-containing protein</fullName>
    </submittedName>
</protein>
<proteinExistence type="predicted"/>
<dbReference type="InterPro" id="IPR051465">
    <property type="entry name" value="Cell_Envelope_Struct_Comp"/>
</dbReference>
<name>A0ABT7DRG6_9ACTN</name>
<feature type="domain" description="SLH" evidence="2">
    <location>
        <begin position="186"/>
        <end position="244"/>
    </location>
</feature>
<organism evidence="3 4">
    <name type="scientific">Gordonibacter faecis</name>
    <dbReference type="NCBI Taxonomy" id="3047475"/>
    <lineage>
        <taxon>Bacteria</taxon>
        <taxon>Bacillati</taxon>
        <taxon>Actinomycetota</taxon>
        <taxon>Coriobacteriia</taxon>
        <taxon>Eggerthellales</taxon>
        <taxon>Eggerthellaceae</taxon>
        <taxon>Gordonibacter</taxon>
    </lineage>
</organism>
<dbReference type="Proteomes" id="UP001232750">
    <property type="component" value="Unassembled WGS sequence"/>
</dbReference>
<evidence type="ECO:0000259" key="2">
    <source>
        <dbReference type="PROSITE" id="PS51272"/>
    </source>
</evidence>